<protein>
    <submittedName>
        <fullName evidence="1">Uncharacterized protein</fullName>
    </submittedName>
</protein>
<reference evidence="1 2" key="1">
    <citation type="submission" date="2016-10" db="EMBL/GenBank/DDBJ databases">
        <authorList>
            <person name="Varghese N."/>
            <person name="Submissions S."/>
        </authorList>
    </citation>
    <scope>NUCLEOTIDE SEQUENCE [LARGE SCALE GENOMIC DNA]</scope>
    <source>
        <strain evidence="1 2">DSM 21822</strain>
    </source>
</reference>
<evidence type="ECO:0000313" key="1">
    <source>
        <dbReference type="EMBL" id="SFK83275.1"/>
    </source>
</evidence>
<evidence type="ECO:0000313" key="2">
    <source>
        <dbReference type="Proteomes" id="UP000323300"/>
    </source>
</evidence>
<name>A0A1I4CQU3_9HYPH</name>
<gene>
    <name evidence="1" type="ORF">SAMN04488498_11432</name>
</gene>
<keyword evidence="2" id="KW-1185">Reference proteome</keyword>
<dbReference type="AlphaFoldDB" id="A0A1I4CQU3"/>
<organism evidence="1 2">
    <name type="scientific">Neomesorhizobium albiziae</name>
    <dbReference type="NCBI Taxonomy" id="335020"/>
    <lineage>
        <taxon>Bacteria</taxon>
        <taxon>Pseudomonadati</taxon>
        <taxon>Pseudomonadota</taxon>
        <taxon>Alphaproteobacteria</taxon>
        <taxon>Hyphomicrobiales</taxon>
        <taxon>Phyllobacteriaceae</taxon>
        <taxon>Neomesorhizobium</taxon>
    </lineage>
</organism>
<dbReference type="Proteomes" id="UP000323300">
    <property type="component" value="Unassembled WGS sequence"/>
</dbReference>
<dbReference type="EMBL" id="FOSL01000014">
    <property type="protein sequence ID" value="SFK83275.1"/>
    <property type="molecule type" value="Genomic_DNA"/>
</dbReference>
<accession>A0A1I4CQU3</accession>
<proteinExistence type="predicted"/>
<sequence length="43" mass="4754">MAKLGVQPQVWGMKGAPKVQLLEVDVDRLPKVGIWRPIKAGRS</sequence>